<dbReference type="GO" id="GO:0016020">
    <property type="term" value="C:membrane"/>
    <property type="evidence" value="ECO:0007669"/>
    <property type="project" value="UniProtKB-SubCell"/>
</dbReference>
<dbReference type="PANTHER" id="PTHR33048:SF131">
    <property type="entry name" value="INTEGRAL MEMBRANE PROTEIN"/>
    <property type="match status" value="1"/>
</dbReference>
<dbReference type="STRING" id="331657.A0A4U0XSG8"/>
<comment type="subcellular location">
    <subcellularLocation>
        <location evidence="1">Membrane</location>
        <topology evidence="1">Multi-pass membrane protein</topology>
    </subcellularLocation>
</comment>
<dbReference type="Pfam" id="PF20684">
    <property type="entry name" value="Fung_rhodopsin"/>
    <property type="match status" value="1"/>
</dbReference>
<evidence type="ECO:0000256" key="4">
    <source>
        <dbReference type="ARBA" id="ARBA00023136"/>
    </source>
</evidence>
<protein>
    <recommendedName>
        <fullName evidence="8">Rhodopsin domain-containing protein</fullName>
    </recommendedName>
</protein>
<dbReference type="OrthoDB" id="5413793at2759"/>
<comment type="caution">
    <text evidence="9">The sequence shown here is derived from an EMBL/GenBank/DDBJ whole genome shotgun (WGS) entry which is preliminary data.</text>
</comment>
<sequence length="207" mass="23754">MPPYTDGLEKVFDATKQLEIIARLSGKSRLFENAARQLHFDNEPDTTRIAKRRRSLGPRAPTKYGLGKHSDQQHDSDVEPYQKLLLVAGFFYYLGNTLVKLSLLVFYLRLEDRRAFRYAVFAMLFIIGTFGFGRCVAALCQCVPLSHLWNPKQPGTCIHVVISYYVNGGIMMVTDLVIYLMPIQFLWRMEMPLKQKIGMFCLFMIGG</sequence>
<keyword evidence="10" id="KW-1185">Reference proteome</keyword>
<gene>
    <name evidence="9" type="ORF">B0A49_04343</name>
</gene>
<evidence type="ECO:0000256" key="2">
    <source>
        <dbReference type="ARBA" id="ARBA00022692"/>
    </source>
</evidence>
<keyword evidence="3 7" id="KW-1133">Transmembrane helix</keyword>
<feature type="non-terminal residue" evidence="9">
    <location>
        <position position="207"/>
    </location>
</feature>
<dbReference type="PANTHER" id="PTHR33048">
    <property type="entry name" value="PTH11-LIKE INTEGRAL MEMBRANE PROTEIN (AFU_ORTHOLOGUE AFUA_5G11245)"/>
    <property type="match status" value="1"/>
</dbReference>
<dbReference type="EMBL" id="NAJN01000136">
    <property type="protein sequence ID" value="TKA78578.1"/>
    <property type="molecule type" value="Genomic_DNA"/>
</dbReference>
<feature type="transmembrane region" description="Helical" evidence="7">
    <location>
        <begin position="164"/>
        <end position="187"/>
    </location>
</feature>
<reference evidence="9 10" key="1">
    <citation type="submission" date="2017-03" db="EMBL/GenBank/DDBJ databases">
        <title>Genomes of endolithic fungi from Antarctica.</title>
        <authorList>
            <person name="Coleine C."/>
            <person name="Masonjones S."/>
            <person name="Stajich J.E."/>
        </authorList>
    </citation>
    <scope>NUCLEOTIDE SEQUENCE [LARGE SCALE GENOMIC DNA]</scope>
    <source>
        <strain evidence="9 10">CCFEE 5187</strain>
    </source>
</reference>
<name>A0A4U0XSG8_9PEZI</name>
<evidence type="ECO:0000313" key="9">
    <source>
        <dbReference type="EMBL" id="TKA78578.1"/>
    </source>
</evidence>
<evidence type="ECO:0000256" key="5">
    <source>
        <dbReference type="ARBA" id="ARBA00038359"/>
    </source>
</evidence>
<feature type="transmembrane region" description="Helical" evidence="7">
    <location>
        <begin position="120"/>
        <end position="144"/>
    </location>
</feature>
<feature type="region of interest" description="Disordered" evidence="6">
    <location>
        <begin position="50"/>
        <end position="75"/>
    </location>
</feature>
<evidence type="ECO:0000256" key="7">
    <source>
        <dbReference type="SAM" id="Phobius"/>
    </source>
</evidence>
<dbReference type="InterPro" id="IPR052337">
    <property type="entry name" value="SAT4-like"/>
</dbReference>
<keyword evidence="4 7" id="KW-0472">Membrane</keyword>
<feature type="transmembrane region" description="Helical" evidence="7">
    <location>
        <begin position="84"/>
        <end position="108"/>
    </location>
</feature>
<evidence type="ECO:0000259" key="8">
    <source>
        <dbReference type="Pfam" id="PF20684"/>
    </source>
</evidence>
<accession>A0A4U0XSG8</accession>
<evidence type="ECO:0000256" key="6">
    <source>
        <dbReference type="SAM" id="MobiDB-lite"/>
    </source>
</evidence>
<dbReference type="InterPro" id="IPR049326">
    <property type="entry name" value="Rhodopsin_dom_fungi"/>
</dbReference>
<evidence type="ECO:0000256" key="3">
    <source>
        <dbReference type="ARBA" id="ARBA00022989"/>
    </source>
</evidence>
<organism evidence="9 10">
    <name type="scientific">Cryomyces minteri</name>
    <dbReference type="NCBI Taxonomy" id="331657"/>
    <lineage>
        <taxon>Eukaryota</taxon>
        <taxon>Fungi</taxon>
        <taxon>Dikarya</taxon>
        <taxon>Ascomycota</taxon>
        <taxon>Pezizomycotina</taxon>
        <taxon>Dothideomycetes</taxon>
        <taxon>Dothideomycetes incertae sedis</taxon>
        <taxon>Cryomyces</taxon>
    </lineage>
</organism>
<dbReference type="Proteomes" id="UP000308768">
    <property type="component" value="Unassembled WGS sequence"/>
</dbReference>
<comment type="similarity">
    <text evidence="5">Belongs to the SAT4 family.</text>
</comment>
<dbReference type="AlphaFoldDB" id="A0A4U0XSG8"/>
<feature type="domain" description="Rhodopsin" evidence="8">
    <location>
        <begin position="62"/>
        <end position="207"/>
    </location>
</feature>
<keyword evidence="2 7" id="KW-0812">Transmembrane</keyword>
<evidence type="ECO:0000313" key="10">
    <source>
        <dbReference type="Proteomes" id="UP000308768"/>
    </source>
</evidence>
<proteinExistence type="inferred from homology"/>
<evidence type="ECO:0000256" key="1">
    <source>
        <dbReference type="ARBA" id="ARBA00004141"/>
    </source>
</evidence>